<dbReference type="AlphaFoldDB" id="A0A2B7WGH6"/>
<accession>A0A2B7WGH6</accession>
<sequence>MRDGLPLVSSSRHFYPLYTTSPSQLTSRVASQGLTPMNVEAIRARLRVSSREVSERKQVGDAESFVNEFRGPGGDHSA</sequence>
<proteinExistence type="predicted"/>
<organism evidence="1 2">
    <name type="scientific">Helicocarpus griseus UAMH5409</name>
    <dbReference type="NCBI Taxonomy" id="1447875"/>
    <lineage>
        <taxon>Eukaryota</taxon>
        <taxon>Fungi</taxon>
        <taxon>Dikarya</taxon>
        <taxon>Ascomycota</taxon>
        <taxon>Pezizomycotina</taxon>
        <taxon>Eurotiomycetes</taxon>
        <taxon>Eurotiomycetidae</taxon>
        <taxon>Onygenales</taxon>
        <taxon>Ajellomycetaceae</taxon>
        <taxon>Helicocarpus</taxon>
    </lineage>
</organism>
<protein>
    <submittedName>
        <fullName evidence="1">Uncharacterized protein</fullName>
    </submittedName>
</protein>
<reference evidence="1 2" key="1">
    <citation type="submission" date="2017-10" db="EMBL/GenBank/DDBJ databases">
        <title>Comparative genomics in systemic dimorphic fungi from Ajellomycetaceae.</title>
        <authorList>
            <person name="Munoz J.F."/>
            <person name="Mcewen J.G."/>
            <person name="Clay O.K."/>
            <person name="Cuomo C.A."/>
        </authorList>
    </citation>
    <scope>NUCLEOTIDE SEQUENCE [LARGE SCALE GENOMIC DNA]</scope>
    <source>
        <strain evidence="1 2">UAMH5409</strain>
    </source>
</reference>
<dbReference type="EMBL" id="PDNB01000318">
    <property type="protein sequence ID" value="PGG95708.1"/>
    <property type="molecule type" value="Genomic_DNA"/>
</dbReference>
<evidence type="ECO:0000313" key="2">
    <source>
        <dbReference type="Proteomes" id="UP000223968"/>
    </source>
</evidence>
<evidence type="ECO:0000313" key="1">
    <source>
        <dbReference type="EMBL" id="PGG95708.1"/>
    </source>
</evidence>
<dbReference type="OrthoDB" id="4188258at2759"/>
<gene>
    <name evidence="1" type="ORF">AJ79_09916</name>
</gene>
<dbReference type="Proteomes" id="UP000223968">
    <property type="component" value="Unassembled WGS sequence"/>
</dbReference>
<comment type="caution">
    <text evidence="1">The sequence shown here is derived from an EMBL/GenBank/DDBJ whole genome shotgun (WGS) entry which is preliminary data.</text>
</comment>
<name>A0A2B7WGH6_9EURO</name>
<keyword evidence="2" id="KW-1185">Reference proteome</keyword>